<evidence type="ECO:0000313" key="5">
    <source>
        <dbReference type="EMBL" id="BCJ90602.1"/>
    </source>
</evidence>
<dbReference type="CDD" id="cd04785">
    <property type="entry name" value="HTH_CadR-PbrR-like"/>
    <property type="match status" value="1"/>
</dbReference>
<dbReference type="Pfam" id="PF09278">
    <property type="entry name" value="MerR-DNA-bind"/>
    <property type="match status" value="1"/>
</dbReference>
<dbReference type="EMBL" id="AP023361">
    <property type="protein sequence ID" value="BCJ90602.1"/>
    <property type="molecule type" value="Genomic_DNA"/>
</dbReference>
<dbReference type="SMART" id="SM00422">
    <property type="entry name" value="HTH_MERR"/>
    <property type="match status" value="1"/>
</dbReference>
<keyword evidence="2" id="KW-0238">DNA-binding</keyword>
<dbReference type="PROSITE" id="PS50937">
    <property type="entry name" value="HTH_MERR_2"/>
    <property type="match status" value="1"/>
</dbReference>
<evidence type="ECO:0000313" key="6">
    <source>
        <dbReference type="Proteomes" id="UP000515317"/>
    </source>
</evidence>
<dbReference type="KEGG" id="tso:IZ6_13370"/>
<dbReference type="PRINTS" id="PR00040">
    <property type="entry name" value="HTHMERR"/>
</dbReference>
<dbReference type="Proteomes" id="UP000515317">
    <property type="component" value="Chromosome"/>
</dbReference>
<protein>
    <submittedName>
        <fullName evidence="5">MerR family transcriptional regulator</fullName>
    </submittedName>
</protein>
<proteinExistence type="predicted"/>
<dbReference type="InterPro" id="IPR000551">
    <property type="entry name" value="MerR-type_HTH_dom"/>
</dbReference>
<dbReference type="AlphaFoldDB" id="A0A6S6QTK9"/>
<name>A0A6S6QTK9_9HYPH</name>
<dbReference type="Gene3D" id="1.10.1660.10">
    <property type="match status" value="1"/>
</dbReference>
<dbReference type="InterPro" id="IPR015358">
    <property type="entry name" value="Tscrpt_reg_MerR_DNA-bd"/>
</dbReference>
<dbReference type="InterPro" id="IPR047057">
    <property type="entry name" value="MerR_fam"/>
</dbReference>
<organism evidence="5 6">
    <name type="scientific">Terrihabitans soli</name>
    <dbReference type="NCBI Taxonomy" id="708113"/>
    <lineage>
        <taxon>Bacteria</taxon>
        <taxon>Pseudomonadati</taxon>
        <taxon>Pseudomonadota</taxon>
        <taxon>Alphaproteobacteria</taxon>
        <taxon>Hyphomicrobiales</taxon>
        <taxon>Terrihabitans</taxon>
    </lineage>
</organism>
<dbReference type="GO" id="GO:0003677">
    <property type="term" value="F:DNA binding"/>
    <property type="evidence" value="ECO:0007669"/>
    <property type="project" value="UniProtKB-KW"/>
</dbReference>
<evidence type="ECO:0000256" key="2">
    <source>
        <dbReference type="ARBA" id="ARBA00023125"/>
    </source>
</evidence>
<dbReference type="PANTHER" id="PTHR30204:SF92">
    <property type="entry name" value="HTH-TYPE TRANSCRIPTIONAL REGULATOR ZNTR"/>
    <property type="match status" value="1"/>
</dbReference>
<dbReference type="Pfam" id="PF00376">
    <property type="entry name" value="MerR"/>
    <property type="match status" value="1"/>
</dbReference>
<gene>
    <name evidence="5" type="ORF">IZ6_13370</name>
</gene>
<keyword evidence="1" id="KW-0805">Transcription regulation</keyword>
<feature type="domain" description="HTH merR-type" evidence="4">
    <location>
        <begin position="1"/>
        <end position="71"/>
    </location>
</feature>
<sequence length="138" mass="15722">MSYSIGELAKVASTKVETIRYYEKIGLMPQADRTSGNHRSYSRGHRDRLAFIRHARELGFALEDIRALLDFSDRPEASCAEADAIAKRHLSDVRSKISRLQALEQELSRMVEQCSCNVVADCRVIEVLADHRHCNHDH</sequence>
<dbReference type="SUPFAM" id="SSF46955">
    <property type="entry name" value="Putative DNA-binding domain"/>
    <property type="match status" value="1"/>
</dbReference>
<evidence type="ECO:0000259" key="4">
    <source>
        <dbReference type="PROSITE" id="PS50937"/>
    </source>
</evidence>
<dbReference type="PANTHER" id="PTHR30204">
    <property type="entry name" value="REDOX-CYCLING DRUG-SENSING TRANSCRIPTIONAL ACTIVATOR SOXR"/>
    <property type="match status" value="1"/>
</dbReference>
<keyword evidence="3" id="KW-0804">Transcription</keyword>
<evidence type="ECO:0000256" key="3">
    <source>
        <dbReference type="ARBA" id="ARBA00023163"/>
    </source>
</evidence>
<accession>A0A6S6QTK9</accession>
<dbReference type="GO" id="GO:0003700">
    <property type="term" value="F:DNA-binding transcription factor activity"/>
    <property type="evidence" value="ECO:0007669"/>
    <property type="project" value="InterPro"/>
</dbReference>
<dbReference type="RefSeq" id="WP_222877224.1">
    <property type="nucleotide sequence ID" value="NZ_AP023361.1"/>
</dbReference>
<keyword evidence="6" id="KW-1185">Reference proteome</keyword>
<evidence type="ECO:0000256" key="1">
    <source>
        <dbReference type="ARBA" id="ARBA00023015"/>
    </source>
</evidence>
<dbReference type="InterPro" id="IPR009061">
    <property type="entry name" value="DNA-bd_dom_put_sf"/>
</dbReference>
<reference evidence="5 6" key="1">
    <citation type="submission" date="2020-08" db="EMBL/GenBank/DDBJ databases">
        <title>Genome sequence of Rhizobiales bacterium strain IZ6.</title>
        <authorList>
            <person name="Nakai R."/>
            <person name="Naganuma T."/>
        </authorList>
    </citation>
    <scope>NUCLEOTIDE SEQUENCE [LARGE SCALE GENOMIC DNA]</scope>
    <source>
        <strain evidence="5 6">IZ6</strain>
    </source>
</reference>